<proteinExistence type="predicted"/>
<dbReference type="Proteomes" id="UP000186601">
    <property type="component" value="Unassembled WGS sequence"/>
</dbReference>
<gene>
    <name evidence="2" type="ORF">PHLCEN_2v2081</name>
</gene>
<dbReference type="AlphaFoldDB" id="A0A2R6RQ39"/>
<feature type="compositionally biased region" description="Acidic residues" evidence="1">
    <location>
        <begin position="18"/>
        <end position="57"/>
    </location>
</feature>
<dbReference type="EMBL" id="MLYV02000194">
    <property type="protein sequence ID" value="PSS32148.1"/>
    <property type="molecule type" value="Genomic_DNA"/>
</dbReference>
<keyword evidence="3" id="KW-1185">Reference proteome</keyword>
<reference evidence="2 3" key="1">
    <citation type="submission" date="2018-02" db="EMBL/GenBank/DDBJ databases">
        <title>Genome sequence of the basidiomycete white-rot fungus Phlebia centrifuga.</title>
        <authorList>
            <person name="Granchi Z."/>
            <person name="Peng M."/>
            <person name="de Vries R.P."/>
            <person name="Hilden K."/>
            <person name="Makela M.R."/>
            <person name="Grigoriev I."/>
            <person name="Riley R."/>
        </authorList>
    </citation>
    <scope>NUCLEOTIDE SEQUENCE [LARGE SCALE GENOMIC DNA]</scope>
    <source>
        <strain evidence="2 3">FBCC195</strain>
    </source>
</reference>
<evidence type="ECO:0000256" key="1">
    <source>
        <dbReference type="SAM" id="MobiDB-lite"/>
    </source>
</evidence>
<name>A0A2R6RQ39_9APHY</name>
<comment type="caution">
    <text evidence="2">The sequence shown here is derived from an EMBL/GenBank/DDBJ whole genome shotgun (WGS) entry which is preliminary data.</text>
</comment>
<sequence length="98" mass="11370">MVSEEEESVGRAEMIEAGNDEGYEVAEEDENEDENENENENEEETEEEMEGDNEDEDGEVVEMWTEGDATRQRIVLLDDEMVEIWIAGEEPEIIRIRN</sequence>
<evidence type="ECO:0000313" key="2">
    <source>
        <dbReference type="EMBL" id="PSS32148.1"/>
    </source>
</evidence>
<evidence type="ECO:0000313" key="3">
    <source>
        <dbReference type="Proteomes" id="UP000186601"/>
    </source>
</evidence>
<feature type="region of interest" description="Disordered" evidence="1">
    <location>
        <begin position="1"/>
        <end position="57"/>
    </location>
</feature>
<protein>
    <submittedName>
        <fullName evidence="2">Uncharacterized protein</fullName>
    </submittedName>
</protein>
<organism evidence="2 3">
    <name type="scientific">Hermanssonia centrifuga</name>
    <dbReference type="NCBI Taxonomy" id="98765"/>
    <lineage>
        <taxon>Eukaryota</taxon>
        <taxon>Fungi</taxon>
        <taxon>Dikarya</taxon>
        <taxon>Basidiomycota</taxon>
        <taxon>Agaricomycotina</taxon>
        <taxon>Agaricomycetes</taxon>
        <taxon>Polyporales</taxon>
        <taxon>Meruliaceae</taxon>
        <taxon>Hermanssonia</taxon>
    </lineage>
</organism>
<accession>A0A2R6RQ39</accession>